<proteinExistence type="predicted"/>
<dbReference type="InterPro" id="IPR011009">
    <property type="entry name" value="Kinase-like_dom_sf"/>
</dbReference>
<organism evidence="1 2">
    <name type="scientific">Levilactobacillus angrenensis</name>
    <dbReference type="NCBI Taxonomy" id="2486020"/>
    <lineage>
        <taxon>Bacteria</taxon>
        <taxon>Bacillati</taxon>
        <taxon>Bacillota</taxon>
        <taxon>Bacilli</taxon>
        <taxon>Lactobacillales</taxon>
        <taxon>Lactobacillaceae</taxon>
        <taxon>Levilactobacillus</taxon>
    </lineage>
</organism>
<comment type="caution">
    <text evidence="1">The sequence shown here is derived from an EMBL/GenBank/DDBJ whole genome shotgun (WGS) entry which is preliminary data.</text>
</comment>
<dbReference type="EMBL" id="JBHSSO010000005">
    <property type="protein sequence ID" value="MFC6288891.1"/>
    <property type="molecule type" value="Genomic_DNA"/>
</dbReference>
<dbReference type="SUPFAM" id="SSF53448">
    <property type="entry name" value="Nucleotide-diphospho-sugar transferases"/>
    <property type="match status" value="1"/>
</dbReference>
<evidence type="ECO:0008006" key="3">
    <source>
        <dbReference type="Google" id="ProtNLM"/>
    </source>
</evidence>
<name>A0ABW1U6L3_9LACO</name>
<sequence>MTPTVLVLSAAEITADMQTTFGAIYPAMIPVQDGQRLIDRLVQQYQPLGYQLFMAVSASDDSVVSYLREKCLPVTPLKIASGLPLSEAVAQALAQLQAQTTLADLTLVFGDTLIQTADRTSADTIFTHQVTDAGRWTTVTSDSQQHLQFTDKVVPSANQAQFTAVVGVFNFKAGQALAQLWQGAKSFYENLSLYAADHPLKLVDTPQWLDFGHSDKYAEAKQVEARFFNKMQIDFKRGIIRKESTDVDKFIGEVQWYLKLPKRLAYLAPRIFDYSLDEQAPFVEMEYVSYESLHNLFLYGNFELGFWREVIDELFFLRSEMTQYQVQVAPTTYQKTVTTMYLDKTVARLRRLLAEDAFYAAIADKPLIINGATYPSINAIIAALPTVLAHSGVLQGDAVGVIHGDFCLTNILYDNVKHVMRLIDPRGKFGQFDIYGDAKYDYAKLMHSFSGKYDCIIADMFRVSADTTGRLDYSLLVTGNEAAVGQLFEARLREHLGDDQVYRQIQLITSLLFLSMIPLHQDKPDRQKAMLAVGVTTFAPFMAGVTEG</sequence>
<reference evidence="2" key="1">
    <citation type="journal article" date="2019" name="Int. J. Syst. Evol. Microbiol.">
        <title>The Global Catalogue of Microorganisms (GCM) 10K type strain sequencing project: providing services to taxonomists for standard genome sequencing and annotation.</title>
        <authorList>
            <consortium name="The Broad Institute Genomics Platform"/>
            <consortium name="The Broad Institute Genome Sequencing Center for Infectious Disease"/>
            <person name="Wu L."/>
            <person name="Ma J."/>
        </authorList>
    </citation>
    <scope>NUCLEOTIDE SEQUENCE [LARGE SCALE GENOMIC DNA]</scope>
    <source>
        <strain evidence="2">CCM 8893</strain>
    </source>
</reference>
<keyword evidence="2" id="KW-1185">Reference proteome</keyword>
<accession>A0ABW1U6L3</accession>
<protein>
    <recommendedName>
        <fullName evidence="3">Capsular biosynthesis protein</fullName>
    </recommendedName>
</protein>
<evidence type="ECO:0000313" key="1">
    <source>
        <dbReference type="EMBL" id="MFC6288891.1"/>
    </source>
</evidence>
<dbReference type="Proteomes" id="UP001596258">
    <property type="component" value="Unassembled WGS sequence"/>
</dbReference>
<dbReference type="Gene3D" id="3.90.550.10">
    <property type="entry name" value="Spore Coat Polysaccharide Biosynthesis Protein SpsA, Chain A"/>
    <property type="match status" value="1"/>
</dbReference>
<gene>
    <name evidence="1" type="ORF">ACFP1M_01520</name>
</gene>
<dbReference type="SUPFAM" id="SSF56112">
    <property type="entry name" value="Protein kinase-like (PK-like)"/>
    <property type="match status" value="1"/>
</dbReference>
<dbReference type="InterPro" id="IPR029044">
    <property type="entry name" value="Nucleotide-diphossugar_trans"/>
</dbReference>
<evidence type="ECO:0000313" key="2">
    <source>
        <dbReference type="Proteomes" id="UP001596258"/>
    </source>
</evidence>
<dbReference type="RefSeq" id="WP_125577710.1">
    <property type="nucleotide sequence ID" value="NZ_JBHSSO010000005.1"/>
</dbReference>